<reference evidence="1" key="1">
    <citation type="submission" date="2022-12" db="EMBL/GenBank/DDBJ databases">
        <authorList>
            <person name="Uljanovas D."/>
        </authorList>
    </citation>
    <scope>NUCLEOTIDE SEQUENCE</scope>
    <source>
        <strain evidence="1">RCM39</strain>
    </source>
</reference>
<proteinExistence type="predicted"/>
<accession>A0AAW7PQQ2</accession>
<dbReference type="EMBL" id="JAPZDC010000003">
    <property type="protein sequence ID" value="MDN5063724.1"/>
    <property type="molecule type" value="Genomic_DNA"/>
</dbReference>
<sequence>MKKNTIILKINLSKDDFDTTVKVEKKHFTKKEKDLLKIALFTLQNQIDNLITKI</sequence>
<organism evidence="1 2">
    <name type="scientific">Aliarcobacter butzleri</name>
    <dbReference type="NCBI Taxonomy" id="28197"/>
    <lineage>
        <taxon>Bacteria</taxon>
        <taxon>Pseudomonadati</taxon>
        <taxon>Campylobacterota</taxon>
        <taxon>Epsilonproteobacteria</taxon>
        <taxon>Campylobacterales</taxon>
        <taxon>Arcobacteraceae</taxon>
        <taxon>Aliarcobacter</taxon>
    </lineage>
</organism>
<evidence type="ECO:0000313" key="1">
    <source>
        <dbReference type="EMBL" id="MDN5063724.1"/>
    </source>
</evidence>
<evidence type="ECO:0000313" key="2">
    <source>
        <dbReference type="Proteomes" id="UP001171529"/>
    </source>
</evidence>
<dbReference type="Proteomes" id="UP001171529">
    <property type="component" value="Unassembled WGS sequence"/>
</dbReference>
<gene>
    <name evidence="1" type="ORF">O8C91_05875</name>
</gene>
<dbReference type="AlphaFoldDB" id="A0AAW7PQQ2"/>
<dbReference type="RefSeq" id="WP_301344509.1">
    <property type="nucleotide sequence ID" value="NZ_JAPZDB010000001.1"/>
</dbReference>
<reference evidence="1" key="2">
    <citation type="journal article" date="2023" name="Microorganisms">
        <title>Genomic Characterization of Arcobacter butzleri Strains Isolated from Various Sources in Lithuania.</title>
        <authorList>
            <person name="Uljanovas D."/>
            <person name="Golz G."/>
            <person name="Fleischmann S."/>
            <person name="Kudirkiene E."/>
            <person name="Kasetiene N."/>
            <person name="Grineviciene A."/>
            <person name="Tamuleviciene E."/>
            <person name="Aksomaitiene J."/>
            <person name="Alter T."/>
            <person name="Malakauskas M."/>
        </authorList>
    </citation>
    <scope>NUCLEOTIDE SEQUENCE</scope>
    <source>
        <strain evidence="1">RCM39</strain>
    </source>
</reference>
<name>A0AAW7PQQ2_9BACT</name>
<protein>
    <submittedName>
        <fullName evidence="1">Uncharacterized protein</fullName>
    </submittedName>
</protein>
<comment type="caution">
    <text evidence="1">The sequence shown here is derived from an EMBL/GenBank/DDBJ whole genome shotgun (WGS) entry which is preliminary data.</text>
</comment>